<dbReference type="EMBL" id="BRXW01000699">
    <property type="protein sequence ID" value="GMH74578.1"/>
    <property type="molecule type" value="Genomic_DNA"/>
</dbReference>
<reference evidence="2" key="1">
    <citation type="journal article" date="2023" name="Commun. Biol.">
        <title>Genome analysis of Parmales, the sister group of diatoms, reveals the evolutionary specialization of diatoms from phago-mixotrophs to photoautotrophs.</title>
        <authorList>
            <person name="Ban H."/>
            <person name="Sato S."/>
            <person name="Yoshikawa S."/>
            <person name="Yamada K."/>
            <person name="Nakamura Y."/>
            <person name="Ichinomiya M."/>
            <person name="Sato N."/>
            <person name="Blanc-Mathieu R."/>
            <person name="Endo H."/>
            <person name="Kuwata A."/>
            <person name="Ogata H."/>
        </authorList>
    </citation>
    <scope>NUCLEOTIDE SEQUENCE [LARGE SCALE GENOMIC DNA]</scope>
    <source>
        <strain evidence="2">NIES 3700</strain>
    </source>
</reference>
<gene>
    <name evidence="1" type="ORF">TrLO_g4231</name>
</gene>
<evidence type="ECO:0000313" key="1">
    <source>
        <dbReference type="EMBL" id="GMH74578.1"/>
    </source>
</evidence>
<accession>A0A9W7EFG1</accession>
<organism evidence="1 2">
    <name type="scientific">Triparma laevis f. longispina</name>
    <dbReference type="NCBI Taxonomy" id="1714387"/>
    <lineage>
        <taxon>Eukaryota</taxon>
        <taxon>Sar</taxon>
        <taxon>Stramenopiles</taxon>
        <taxon>Ochrophyta</taxon>
        <taxon>Bolidophyceae</taxon>
        <taxon>Parmales</taxon>
        <taxon>Triparmaceae</taxon>
        <taxon>Triparma</taxon>
    </lineage>
</organism>
<sequence>MRELLIRHPWVRTLLHKVSLNVVKVALTVTTPLSEMTDHDAINLAKGLSTIILSNIEAKTAVDHWIAQNATLEEFEKEHAWMRSFSYKLPQYNLTTSNFGLKLRVFAGALLSTIDLITDVYMTVQFLVREERAMDGQTPG</sequence>
<dbReference type="Proteomes" id="UP001165122">
    <property type="component" value="Unassembled WGS sequence"/>
</dbReference>
<name>A0A9W7EFG1_9STRA</name>
<comment type="caution">
    <text evidence="1">The sequence shown here is derived from an EMBL/GenBank/DDBJ whole genome shotgun (WGS) entry which is preliminary data.</text>
</comment>
<keyword evidence="2" id="KW-1185">Reference proteome</keyword>
<protein>
    <submittedName>
        <fullName evidence="1">Uncharacterized protein</fullName>
    </submittedName>
</protein>
<proteinExistence type="predicted"/>
<evidence type="ECO:0000313" key="2">
    <source>
        <dbReference type="Proteomes" id="UP001165122"/>
    </source>
</evidence>
<dbReference type="AlphaFoldDB" id="A0A9W7EFG1"/>
<dbReference type="OrthoDB" id="198997at2759"/>